<feature type="compositionally biased region" description="Basic and acidic residues" evidence="1">
    <location>
        <begin position="167"/>
        <end position="188"/>
    </location>
</feature>
<comment type="caution">
    <text evidence="2">The sequence shown here is derived from an EMBL/GenBank/DDBJ whole genome shotgun (WGS) entry which is preliminary data.</text>
</comment>
<evidence type="ECO:0000256" key="1">
    <source>
        <dbReference type="SAM" id="MobiDB-lite"/>
    </source>
</evidence>
<feature type="compositionally biased region" description="Basic residues" evidence="1">
    <location>
        <begin position="32"/>
        <end position="41"/>
    </location>
</feature>
<dbReference type="AlphaFoldDB" id="A0A917IC30"/>
<organism evidence="2 3">
    <name type="scientific">Microbacterium album</name>
    <dbReference type="NCBI Taxonomy" id="2053191"/>
    <lineage>
        <taxon>Bacteria</taxon>
        <taxon>Bacillati</taxon>
        <taxon>Actinomycetota</taxon>
        <taxon>Actinomycetes</taxon>
        <taxon>Micrococcales</taxon>
        <taxon>Microbacteriaceae</taxon>
        <taxon>Microbacterium</taxon>
    </lineage>
</organism>
<sequence length="235" mass="26500">MHRRRRDLADPPAAAREQRLAQQTGREAAGLHRARTRHGQRAARDQLRGDARPRRIPVAFVRGEAGQARRAPRQDGRSHRDASAVEHDRDVGDVVGHEIGRQVRRDEVMREQHDGVRLAGRVAPRGGDARHAHRLRDIGARRPVDAVRAHERGAQRGPGAVQGDPHALQERRELGGTHVEHGGEPLERDEVDTPFQLVEEALLPRLRIGERGHRSRAELERRLVAPQEWEGRVEP</sequence>
<protein>
    <submittedName>
        <fullName evidence="2">Uncharacterized protein</fullName>
    </submittedName>
</protein>
<feature type="region of interest" description="Disordered" evidence="1">
    <location>
        <begin position="1"/>
        <end position="193"/>
    </location>
</feature>
<gene>
    <name evidence="2" type="ORF">GCM10010921_00070</name>
</gene>
<feature type="compositionally biased region" description="Basic and acidic residues" evidence="1">
    <location>
        <begin position="127"/>
        <end position="154"/>
    </location>
</feature>
<accession>A0A917IC30</accession>
<name>A0A917IC30_9MICO</name>
<reference evidence="2" key="1">
    <citation type="journal article" date="2014" name="Int. J. Syst. Evol. Microbiol.">
        <title>Complete genome sequence of Corynebacterium casei LMG S-19264T (=DSM 44701T), isolated from a smear-ripened cheese.</title>
        <authorList>
            <consortium name="US DOE Joint Genome Institute (JGI-PGF)"/>
            <person name="Walter F."/>
            <person name="Albersmeier A."/>
            <person name="Kalinowski J."/>
            <person name="Ruckert C."/>
        </authorList>
    </citation>
    <scope>NUCLEOTIDE SEQUENCE</scope>
    <source>
        <strain evidence="2">CGMCC 1.15794</strain>
    </source>
</reference>
<dbReference type="EMBL" id="BMJY01000001">
    <property type="protein sequence ID" value="GGH33233.1"/>
    <property type="molecule type" value="Genomic_DNA"/>
</dbReference>
<evidence type="ECO:0000313" key="2">
    <source>
        <dbReference type="EMBL" id="GGH33233.1"/>
    </source>
</evidence>
<evidence type="ECO:0000313" key="3">
    <source>
        <dbReference type="Proteomes" id="UP000657592"/>
    </source>
</evidence>
<dbReference type="Proteomes" id="UP000657592">
    <property type="component" value="Unassembled WGS sequence"/>
</dbReference>
<proteinExistence type="predicted"/>
<feature type="region of interest" description="Disordered" evidence="1">
    <location>
        <begin position="208"/>
        <end position="235"/>
    </location>
</feature>
<reference evidence="2" key="2">
    <citation type="submission" date="2020-09" db="EMBL/GenBank/DDBJ databases">
        <authorList>
            <person name="Sun Q."/>
            <person name="Zhou Y."/>
        </authorList>
    </citation>
    <scope>NUCLEOTIDE SEQUENCE</scope>
    <source>
        <strain evidence="2">CGMCC 1.15794</strain>
    </source>
</reference>
<feature type="compositionally biased region" description="Basic and acidic residues" evidence="1">
    <location>
        <begin position="72"/>
        <end position="116"/>
    </location>
</feature>
<feature type="compositionally biased region" description="Basic and acidic residues" evidence="1">
    <location>
        <begin position="42"/>
        <end position="53"/>
    </location>
</feature>
<keyword evidence="3" id="KW-1185">Reference proteome</keyword>